<accession>A0A428WFS5</accession>
<evidence type="ECO:0000256" key="2">
    <source>
        <dbReference type="ARBA" id="ARBA00022747"/>
    </source>
</evidence>
<evidence type="ECO:0000256" key="3">
    <source>
        <dbReference type="ARBA" id="ARBA00023125"/>
    </source>
</evidence>
<reference evidence="5 6" key="1">
    <citation type="submission" date="2018-05" db="EMBL/GenBank/DDBJ databases">
        <title>Evolution of GPA BGCs.</title>
        <authorList>
            <person name="Waglechner N."/>
            <person name="Wright G.D."/>
        </authorList>
    </citation>
    <scope>NUCLEOTIDE SEQUENCE [LARGE SCALE GENOMIC DNA]</scope>
    <source>
        <strain evidence="5 6">DSM 5908</strain>
    </source>
</reference>
<dbReference type="SUPFAM" id="SSF116734">
    <property type="entry name" value="DNA methylase specificity domain"/>
    <property type="match status" value="2"/>
</dbReference>
<evidence type="ECO:0000259" key="4">
    <source>
        <dbReference type="Pfam" id="PF01420"/>
    </source>
</evidence>
<dbReference type="PANTHER" id="PTHR30408">
    <property type="entry name" value="TYPE-1 RESTRICTION ENZYME ECOKI SPECIFICITY PROTEIN"/>
    <property type="match status" value="1"/>
</dbReference>
<keyword evidence="2" id="KW-0680">Restriction system</keyword>
<organism evidence="5 6">
    <name type="scientific">Amycolatopsis balhimycina DSM 5908</name>
    <dbReference type="NCBI Taxonomy" id="1081091"/>
    <lineage>
        <taxon>Bacteria</taxon>
        <taxon>Bacillati</taxon>
        <taxon>Actinomycetota</taxon>
        <taxon>Actinomycetes</taxon>
        <taxon>Pseudonocardiales</taxon>
        <taxon>Pseudonocardiaceae</taxon>
        <taxon>Amycolatopsis</taxon>
    </lineage>
</organism>
<evidence type="ECO:0000313" key="6">
    <source>
        <dbReference type="Proteomes" id="UP000286716"/>
    </source>
</evidence>
<keyword evidence="5" id="KW-0378">Hydrolase</keyword>
<dbReference type="CDD" id="cd17247">
    <property type="entry name" value="RMtype1_S_Eco2747I-TRD2-CR2_like"/>
    <property type="match status" value="1"/>
</dbReference>
<dbReference type="Pfam" id="PF01420">
    <property type="entry name" value="Methylase_S"/>
    <property type="match status" value="1"/>
</dbReference>
<comment type="similarity">
    <text evidence="1">Belongs to the type-I restriction system S methylase family.</text>
</comment>
<gene>
    <name evidence="5" type="ORF">DMA12_23450</name>
</gene>
<keyword evidence="6" id="KW-1185">Reference proteome</keyword>
<dbReference type="GO" id="GO:0004519">
    <property type="term" value="F:endonuclease activity"/>
    <property type="evidence" value="ECO:0007669"/>
    <property type="project" value="UniProtKB-KW"/>
</dbReference>
<dbReference type="InterPro" id="IPR052021">
    <property type="entry name" value="Type-I_RS_S_subunit"/>
</dbReference>
<comment type="caution">
    <text evidence="5">The sequence shown here is derived from an EMBL/GenBank/DDBJ whole genome shotgun (WGS) entry which is preliminary data.</text>
</comment>
<name>A0A428WFS5_AMYBA</name>
<dbReference type="RefSeq" id="WP_084641781.1">
    <property type="nucleotide sequence ID" value="NZ_QHHU01000032.1"/>
</dbReference>
<sequence>MSDNEKYDLVSIRRRYGGLFYRETLKGRDIFTKTLRRIVPGAFIIARMQVVHGAVAYVSEDFEGMCISKSYSQFVGRPGCSTKYFSMLAQSPMMAEYFMDASHGVVIEKMTFDQDRWLDFNIVLPPIDEQCKIVDTIDAVDARIAVAEEGAAKLDMLKAALYQSLFDDDSLPFVPLSEVAEIRNGSTPSRIRKDYWQRGSIAWLASGKVNDYRITTPSEPITERAVSECHLRILPAGSVVVGMIGQGKTRGMAARVEINAAINQNLAGIVPGLRLRGAYLHHYLVHSYQKLRSGGRGSNQDALTTGLVAQFKVPVPTAEEQQRIASVLDALDQRISAEREVVAKLTAQKGGLLADLLRGRVRVPLEVIS</sequence>
<dbReference type="AlphaFoldDB" id="A0A428WFS5"/>
<dbReference type="Gene3D" id="1.10.287.1120">
    <property type="entry name" value="Bipartite methylase S protein"/>
    <property type="match status" value="1"/>
</dbReference>
<keyword evidence="5" id="KW-0540">Nuclease</keyword>
<dbReference type="InterPro" id="IPR044946">
    <property type="entry name" value="Restrct_endonuc_typeI_TRD_sf"/>
</dbReference>
<evidence type="ECO:0000313" key="5">
    <source>
        <dbReference type="EMBL" id="RSM41900.1"/>
    </source>
</evidence>
<dbReference type="GO" id="GO:0003677">
    <property type="term" value="F:DNA binding"/>
    <property type="evidence" value="ECO:0007669"/>
    <property type="project" value="UniProtKB-KW"/>
</dbReference>
<feature type="domain" description="Type I restriction modification DNA specificity" evidence="4">
    <location>
        <begin position="174"/>
        <end position="344"/>
    </location>
</feature>
<proteinExistence type="inferred from homology"/>
<evidence type="ECO:0000256" key="1">
    <source>
        <dbReference type="ARBA" id="ARBA00010923"/>
    </source>
</evidence>
<dbReference type="Gene3D" id="3.90.220.20">
    <property type="entry name" value="DNA methylase specificity domains"/>
    <property type="match status" value="2"/>
</dbReference>
<dbReference type="GO" id="GO:0009307">
    <property type="term" value="P:DNA restriction-modification system"/>
    <property type="evidence" value="ECO:0007669"/>
    <property type="project" value="UniProtKB-KW"/>
</dbReference>
<keyword evidence="3" id="KW-0238">DNA-binding</keyword>
<dbReference type="Proteomes" id="UP000286716">
    <property type="component" value="Unassembled WGS sequence"/>
</dbReference>
<dbReference type="EMBL" id="QHHU01000032">
    <property type="protein sequence ID" value="RSM41900.1"/>
    <property type="molecule type" value="Genomic_DNA"/>
</dbReference>
<dbReference type="InterPro" id="IPR000055">
    <property type="entry name" value="Restrct_endonuc_typeI_TRD"/>
</dbReference>
<keyword evidence="5" id="KW-0255">Endonuclease</keyword>
<dbReference type="PANTHER" id="PTHR30408:SF12">
    <property type="entry name" value="TYPE I RESTRICTION ENZYME MJAVIII SPECIFICITY SUBUNIT"/>
    <property type="match status" value="1"/>
</dbReference>
<protein>
    <submittedName>
        <fullName evidence="5">Restriction endonuclease subunit S</fullName>
    </submittedName>
</protein>
<dbReference type="OrthoDB" id="3197085at2"/>